<reference evidence="4" key="1">
    <citation type="submission" date="2016-02" db="EMBL/GenBank/DDBJ databases">
        <authorList>
            <person name="Wibberg D."/>
        </authorList>
    </citation>
    <scope>NUCLEOTIDE SEQUENCE [LARGE SCALE GENOMIC DNA]</scope>
</reference>
<feature type="domain" description="Lantibiotic dehydratase N-terminal" evidence="1">
    <location>
        <begin position="58"/>
        <end position="706"/>
    </location>
</feature>
<dbReference type="Proteomes" id="UP000199013">
    <property type="component" value="Unassembled WGS sequence"/>
</dbReference>
<keyword evidence="4" id="KW-1185">Reference proteome</keyword>
<gene>
    <name evidence="3" type="ORF">FDG2_2762</name>
</gene>
<dbReference type="InterPro" id="IPR023809">
    <property type="entry name" value="Thiopep_bacteriocin_synth_dom"/>
</dbReference>
<evidence type="ECO:0000313" key="3">
    <source>
        <dbReference type="EMBL" id="SBW22518.1"/>
    </source>
</evidence>
<evidence type="ECO:0000313" key="4">
    <source>
        <dbReference type="Proteomes" id="UP000199013"/>
    </source>
</evidence>
<evidence type="ECO:0008006" key="5">
    <source>
        <dbReference type="Google" id="ProtNLM"/>
    </source>
</evidence>
<dbReference type="Pfam" id="PF14028">
    <property type="entry name" value="Lant_dehydr_C"/>
    <property type="match status" value="1"/>
</dbReference>
<accession>A0A1C3NYB9</accession>
<name>A0A1C3NYB9_9ACTN</name>
<dbReference type="InterPro" id="IPR006827">
    <property type="entry name" value="Lant_deHydtase_N"/>
</dbReference>
<feature type="domain" description="Thiopeptide-type bacteriocin biosynthesis" evidence="2">
    <location>
        <begin position="774"/>
        <end position="1024"/>
    </location>
</feature>
<dbReference type="EMBL" id="FLUV01001177">
    <property type="protein sequence ID" value="SBW22518.1"/>
    <property type="molecule type" value="Genomic_DNA"/>
</dbReference>
<dbReference type="NCBIfam" id="TIGR03891">
    <property type="entry name" value="thiopep_ocin"/>
    <property type="match status" value="1"/>
</dbReference>
<organism evidence="3 4">
    <name type="scientific">Candidatus Protofrankia californiensis</name>
    <dbReference type="NCBI Taxonomy" id="1839754"/>
    <lineage>
        <taxon>Bacteria</taxon>
        <taxon>Bacillati</taxon>
        <taxon>Actinomycetota</taxon>
        <taxon>Actinomycetes</taxon>
        <taxon>Frankiales</taxon>
        <taxon>Frankiaceae</taxon>
        <taxon>Protofrankia</taxon>
    </lineage>
</organism>
<sequence>MDSRYGYRLYQHADAALVRAVTHAELALPAAWPDLTGATPAHVERWCAWLREAWAVDAVAESVEHASPVLARHMEAVCVGQRPDARQARRTVLSMARYLLRMTGRATPFGLFAGVAPASFGSALTVRWGVGHRALARANASWLADMIAQLESCPQILERLPLVANNLCFLRGGRLVVPYQPQLHGEDRTAAVEVSIRHTAAVRMVLEAARSPIRCEELAGKLTAEFPTAPPSAVFGLLTELVDRRVLISSLHAPGTVTDAFGYLMDQLDVAGADDIGPVADLLRRLQEIHTGLARHNHIPTSGSARGIRTALAEKMATVSAAADQPVAVDLRLDCALVLPQQVAREAEAAVSALARLTAHPFGTAAWQSYHTRFFERYGIGALVPVLDVVDADVGLGFPAGYPGGGVPEPRPSVSARDERLLALAQAAALDGREEIVLDERLVAELAAGDLARAQVPPHVELCVQLQAASQAALERGEFDLIVVGVSRGVGTMTGRFIGLLTPSDQERMGRTFARLPASDPDTVAVQLSFPPLAPGTAHVTRAPELLPAVISLAEHRDPADTVIRLEDLAVGSDGYRLYLASLALGRRVEPTMLHALDLRAHTPPLARFLAEVSRAQAAGVTGFDWGAAARLPFLPRVRYRRTILSPARWLLEPADLPGRDAPWPAWEQAMAAWRTRRRLPDLVHLAEGDRRLKLDLTQAGHRALLRAHLDSAGQAAVTEAPGPGAHGWFGGRAHEIVIPLVAARPPQWPPTPKVRSARLIGRGHGHLPGASTWLYAKLYGHPDRHAEILAEYLPGLLARWDAPPAWWFIRYRDPQWHLRLRIALPDAEQFGPAAHRVSTWAGRLRQLGLLSDMQFAAYYPETGRWGSGAVMAAAEEVFGADSRALVAQFAAPSRPHPQALAAAHFVAITAGFTGSIDTGMRWVIQHATTGPSTALPRRVLAETIRLADPSDDWMALRAAPGGRAITEAFGPRHRALAGYYARLAEAEGSDPDAVLVALLHAHHIRAVGIDRDDERTCLRLARAAALTWHTRTTTNRT</sequence>
<dbReference type="AlphaFoldDB" id="A0A1C3NYB9"/>
<dbReference type="Pfam" id="PF04738">
    <property type="entry name" value="Lant_dehydr_N"/>
    <property type="match status" value="1"/>
</dbReference>
<evidence type="ECO:0000259" key="2">
    <source>
        <dbReference type="Pfam" id="PF14028"/>
    </source>
</evidence>
<evidence type="ECO:0000259" key="1">
    <source>
        <dbReference type="Pfam" id="PF04738"/>
    </source>
</evidence>
<protein>
    <recommendedName>
        <fullName evidence="5">Lantibiotic dehydratase domain-containing protein</fullName>
    </recommendedName>
</protein>
<proteinExistence type="predicted"/>